<evidence type="ECO:0000256" key="9">
    <source>
        <dbReference type="ARBA" id="ARBA00038868"/>
    </source>
</evidence>
<dbReference type="InterPro" id="IPR043504">
    <property type="entry name" value="Peptidase_S1_PA_chymotrypsin"/>
</dbReference>
<dbReference type="InterPro" id="IPR009003">
    <property type="entry name" value="Peptidase_S1_PA"/>
</dbReference>
<evidence type="ECO:0000313" key="12">
    <source>
        <dbReference type="EMBL" id="KAG7309949.1"/>
    </source>
</evidence>
<evidence type="ECO:0000256" key="4">
    <source>
        <dbReference type="ARBA" id="ARBA00022801"/>
    </source>
</evidence>
<protein>
    <recommendedName>
        <fullName evidence="9">trypsin</fullName>
        <ecNumber evidence="9">3.4.21.4</ecNumber>
    </recommendedName>
</protein>
<dbReference type="SUPFAM" id="SSF50494">
    <property type="entry name" value="Trypsin-like serine proteases"/>
    <property type="match status" value="1"/>
</dbReference>
<dbReference type="Proteomes" id="UP000823941">
    <property type="component" value="Chromosome 6"/>
</dbReference>
<keyword evidence="6" id="KW-0865">Zymogen</keyword>
<keyword evidence="7" id="KW-1015">Disulfide bond</keyword>
<dbReference type="InterPro" id="IPR001254">
    <property type="entry name" value="Trypsin_dom"/>
</dbReference>
<dbReference type="PRINTS" id="PR00722">
    <property type="entry name" value="CHYMOTRYPSIN"/>
</dbReference>
<keyword evidence="2" id="KW-0645">Protease</keyword>
<keyword evidence="5" id="KW-0720">Serine protease</keyword>
<accession>A0ABQ7QY30</accession>
<feature type="domain" description="Peptidase S1" evidence="11">
    <location>
        <begin position="70"/>
        <end position="296"/>
    </location>
</feature>
<gene>
    <name evidence="12" type="ORF">JYU34_004465</name>
</gene>
<evidence type="ECO:0000313" key="13">
    <source>
        <dbReference type="Proteomes" id="UP000823941"/>
    </source>
</evidence>
<dbReference type="PROSITE" id="PS50240">
    <property type="entry name" value="TRYPSIN_DOM"/>
    <property type="match status" value="1"/>
</dbReference>
<comment type="similarity">
    <text evidence="1">Belongs to the peptidase S1 family.</text>
</comment>
<evidence type="ECO:0000256" key="7">
    <source>
        <dbReference type="ARBA" id="ARBA00023157"/>
    </source>
</evidence>
<dbReference type="InterPro" id="IPR001314">
    <property type="entry name" value="Peptidase_S1A"/>
</dbReference>
<dbReference type="InterPro" id="IPR050430">
    <property type="entry name" value="Peptidase_S1"/>
</dbReference>
<keyword evidence="4" id="KW-0378">Hydrolase</keyword>
<proteinExistence type="inferred from homology"/>
<evidence type="ECO:0000259" key="11">
    <source>
        <dbReference type="PROSITE" id="PS50240"/>
    </source>
</evidence>
<feature type="chain" id="PRO_5046731460" description="trypsin" evidence="10">
    <location>
        <begin position="27"/>
        <end position="297"/>
    </location>
</feature>
<dbReference type="PANTHER" id="PTHR24276:SF97">
    <property type="entry name" value="GH13245P2-RELATED"/>
    <property type="match status" value="1"/>
</dbReference>
<evidence type="ECO:0000256" key="2">
    <source>
        <dbReference type="ARBA" id="ARBA00022670"/>
    </source>
</evidence>
<dbReference type="SMART" id="SM00020">
    <property type="entry name" value="Tryp_SPc"/>
    <property type="match status" value="1"/>
</dbReference>
<name>A0ABQ7QY30_PLUXY</name>
<sequence length="297" mass="31670">MLAGTRVSSVWAVLAVAAVAAAAVAARQLADTSQGQDLPRCIDRDTGELTKQSGRVKKARAREGAEAHLQHPHAVLFASACGATVLSPTWLLTSAHCTLFMKGSTVIAGTGRQDDGSGHRAEIKRLVVHPRFTIGPYWLSPTSYDIKQVAARYDFMLVELEEPLPLDKKNIRAASLAAPSARSGRNVGYGGYGAKFHGGVLQRSMHAAELRTVKDATCARKLEQFDRADMLCAKGRKPRLDSACNGDSGSGLVDDSGRLLGVVSWVEGDATSCFPGAIVVFARVSAARDWIREVTGL</sequence>
<dbReference type="EC" id="3.4.21.4" evidence="9"/>
<keyword evidence="13" id="KW-1185">Reference proteome</keyword>
<evidence type="ECO:0000256" key="3">
    <source>
        <dbReference type="ARBA" id="ARBA00022757"/>
    </source>
</evidence>
<dbReference type="EMBL" id="JAHIBW010000006">
    <property type="protein sequence ID" value="KAG7309949.1"/>
    <property type="molecule type" value="Genomic_DNA"/>
</dbReference>
<evidence type="ECO:0000256" key="10">
    <source>
        <dbReference type="SAM" id="SignalP"/>
    </source>
</evidence>
<evidence type="ECO:0000256" key="6">
    <source>
        <dbReference type="ARBA" id="ARBA00023145"/>
    </source>
</evidence>
<feature type="signal peptide" evidence="10">
    <location>
        <begin position="1"/>
        <end position="26"/>
    </location>
</feature>
<dbReference type="PANTHER" id="PTHR24276">
    <property type="entry name" value="POLYSERASE-RELATED"/>
    <property type="match status" value="1"/>
</dbReference>
<evidence type="ECO:0000256" key="1">
    <source>
        <dbReference type="ARBA" id="ARBA00007664"/>
    </source>
</evidence>
<keyword evidence="3" id="KW-0222">Digestion</keyword>
<comment type="catalytic activity">
    <reaction evidence="8">
        <text>Preferential cleavage: Arg-|-Xaa, Lys-|-Xaa.</text>
        <dbReference type="EC" id="3.4.21.4"/>
    </reaction>
</comment>
<evidence type="ECO:0000256" key="8">
    <source>
        <dbReference type="ARBA" id="ARBA00036320"/>
    </source>
</evidence>
<keyword evidence="10" id="KW-0732">Signal</keyword>
<dbReference type="CDD" id="cd00190">
    <property type="entry name" value="Tryp_SPc"/>
    <property type="match status" value="1"/>
</dbReference>
<evidence type="ECO:0000256" key="5">
    <source>
        <dbReference type="ARBA" id="ARBA00022825"/>
    </source>
</evidence>
<dbReference type="Pfam" id="PF00089">
    <property type="entry name" value="Trypsin"/>
    <property type="match status" value="1"/>
</dbReference>
<comment type="caution">
    <text evidence="12">The sequence shown here is derived from an EMBL/GenBank/DDBJ whole genome shotgun (WGS) entry which is preliminary data.</text>
</comment>
<dbReference type="Gene3D" id="2.40.10.10">
    <property type="entry name" value="Trypsin-like serine proteases"/>
    <property type="match status" value="1"/>
</dbReference>
<reference evidence="12 13" key="1">
    <citation type="submission" date="2021-06" db="EMBL/GenBank/DDBJ databases">
        <title>A haploid diamondback moth (Plutella xylostella L.) genome assembly resolves 31 chromosomes and identifies a diamide resistance mutation.</title>
        <authorList>
            <person name="Ward C.M."/>
            <person name="Perry K.D."/>
            <person name="Baker G."/>
            <person name="Powis K."/>
            <person name="Heckel D.G."/>
            <person name="Baxter S.W."/>
        </authorList>
    </citation>
    <scope>NUCLEOTIDE SEQUENCE [LARGE SCALE GENOMIC DNA]</scope>
    <source>
        <strain evidence="12 13">LV</strain>
        <tissue evidence="12">Single pupa</tissue>
    </source>
</reference>
<organism evidence="12 13">
    <name type="scientific">Plutella xylostella</name>
    <name type="common">Diamondback moth</name>
    <name type="synonym">Plutella maculipennis</name>
    <dbReference type="NCBI Taxonomy" id="51655"/>
    <lineage>
        <taxon>Eukaryota</taxon>
        <taxon>Metazoa</taxon>
        <taxon>Ecdysozoa</taxon>
        <taxon>Arthropoda</taxon>
        <taxon>Hexapoda</taxon>
        <taxon>Insecta</taxon>
        <taxon>Pterygota</taxon>
        <taxon>Neoptera</taxon>
        <taxon>Endopterygota</taxon>
        <taxon>Lepidoptera</taxon>
        <taxon>Glossata</taxon>
        <taxon>Ditrysia</taxon>
        <taxon>Yponomeutoidea</taxon>
        <taxon>Plutellidae</taxon>
        <taxon>Plutella</taxon>
    </lineage>
</organism>